<dbReference type="HOGENOM" id="CLU_1695561_0_0_1"/>
<reference evidence="1 2" key="1">
    <citation type="journal article" date="2012" name="PLoS Pathog.">
        <title>Comparative pathogenomics reveals horizontally acquired novel virulence genes in fungi infecting cereal hosts.</title>
        <authorList>
            <person name="Gardiner D.M."/>
            <person name="McDonald M.C."/>
            <person name="Covarelli L."/>
            <person name="Solomon P.S."/>
            <person name="Rusu A.G."/>
            <person name="Marshall M."/>
            <person name="Kazan K."/>
            <person name="Chakraborty S."/>
            <person name="McDonald B.A."/>
            <person name="Manners J.M."/>
        </authorList>
    </citation>
    <scope>NUCLEOTIDE SEQUENCE [LARGE SCALE GENOMIC DNA]</scope>
    <source>
        <strain evidence="1 2">CS3096</strain>
    </source>
</reference>
<dbReference type="GeneID" id="20369437"/>
<dbReference type="EMBL" id="AFNW01000369">
    <property type="protein sequence ID" value="EKJ69007.1"/>
    <property type="molecule type" value="Genomic_DNA"/>
</dbReference>
<organism evidence="1 2">
    <name type="scientific">Fusarium pseudograminearum (strain CS3096)</name>
    <name type="common">Wheat and barley crown-rot fungus</name>
    <dbReference type="NCBI Taxonomy" id="1028729"/>
    <lineage>
        <taxon>Eukaryota</taxon>
        <taxon>Fungi</taxon>
        <taxon>Dikarya</taxon>
        <taxon>Ascomycota</taxon>
        <taxon>Pezizomycotina</taxon>
        <taxon>Sordariomycetes</taxon>
        <taxon>Hypocreomycetidae</taxon>
        <taxon>Hypocreales</taxon>
        <taxon>Nectriaceae</taxon>
        <taxon>Fusarium</taxon>
    </lineage>
</organism>
<sequence length="155" mass="17339">MALVTVFSLSFRKILPGNIFASVSFNSTEDFILHRDLALPGDRYVFPDFVVFESVTNDMEDTSTSDIKLVIEVKKDDTVGAMAQARTDAIWYLGRAGNNTNNPNQDNTQIFSVATAGDRWSCRRYNKTNGFWGPADNWSAEQLTTADTFGDHIEL</sequence>
<evidence type="ECO:0000313" key="2">
    <source>
        <dbReference type="Proteomes" id="UP000007978"/>
    </source>
</evidence>
<comment type="caution">
    <text evidence="1">The sequence shown here is derived from an EMBL/GenBank/DDBJ whole genome shotgun (WGS) entry which is preliminary data.</text>
</comment>
<gene>
    <name evidence="1" type="ORF">FPSE_10820</name>
</gene>
<evidence type="ECO:0000313" key="1">
    <source>
        <dbReference type="EMBL" id="EKJ69007.1"/>
    </source>
</evidence>
<dbReference type="RefSeq" id="XP_009262212.1">
    <property type="nucleotide sequence ID" value="XM_009263937.1"/>
</dbReference>
<dbReference type="Proteomes" id="UP000007978">
    <property type="component" value="Chromosome 4"/>
</dbReference>
<accession>K3V6K5</accession>
<keyword evidence="2" id="KW-1185">Reference proteome</keyword>
<proteinExistence type="predicted"/>
<protein>
    <submittedName>
        <fullName evidence="1">Uncharacterized protein</fullName>
    </submittedName>
</protein>
<dbReference type="AlphaFoldDB" id="K3V6K5"/>
<name>K3V6K5_FUSPC</name>
<dbReference type="KEGG" id="fpu:FPSE_10820"/>